<sequence>MFLTDDLFKKARESIHAESLLRLRKLGRNDTETATMSFNSQAGSISTPSQSQQLCQWIKNHSHPLVGIKPRNSPVVELEQNRNQSNTASKSGVSTTSRWTLVRITVIICRNEPNALRRGSKPAQHFIEFAHLSGCSYELDLYHNFMWMTEHAYGVVSSLETIGHANHVNRLTDSEDDYDSPAFFKFSQLIDRELVEVSKQFDPDLFEEARRISSWKDFLQKVAGGEEVENDTSFLKLPFFEPTLLSLQAKYQNLTSSLDGSVGSSTSSPHSSHYSPHTSLESHLESSLRTHSSSHFKHESLLLLTILHSLITSPLPPSLHKYSTPDLSNRTLHLIQREPVSLDERFYSSLFDEPDTEKLARLLIRCRSVCRLVGAEKCIDDIQEFFKRTVSILESSDALLRSIGFSLFRDLIDTSSILPLLPDLWDGLRFSFRDGRPEEQAAIIWISSIWILKHLHGFSLPSFPAKGFDWDGLISADLSDRDTFLFSVLVIIHLRNTSIEIEVESAKTTDIILSFEQHQNAVPRIVSIFNDPKQLEDIRNPLPFISYCLLISLLSSRDFPPFLTTLLTQHPDIDANTLLPNESHLFLLCHASLNPHKPHQPPLDFLFERTLRMNPLSFFVCFKGPDAISSSLLDSSLCGFHALCRRGVHFDLMETEYVNDGDHLVNSYWMFSTPYISDTFRLFLHFPPPLVVRFFLPILSSKSAPSSLVDPLKVMLTNLLFTTAPFGDLQTSCESLEWLNIPTGFGSALVHSKTHASFDSFDNQDGSPMSTDDSLESSKLTSIMQKLLSKLTRGMRDGLKLVGSPVPAEVSVNLEFVKRLVSLGSVESVMQMVRFGMLDCVIRGVSESSFLEDYENGICVIGIVLRSICGFGKKQAIVDHDFSHLLSRPGQTFSMDCFPFLNWDDDDIVSAHEQAVIFLSLSATVKVQPAPDDSLKTKVVNFLESVDTDDEEAADTFLSRIASFSDQSMSDFVQSIVTLLSTSSEAIAAATMAMLHRLLQNCSDEILFALVKADLISQLIVTLDPQSVSLSDCEDMHTCLIDIITKSFRLAAPHSLATLRIEDGYERPFVYETIFQKVLSPSEKYVYHLYTNRYSIVDGDQSAQLMCLLGRLLRISPYHQPTMDTVLVLPVVLAIPSCLSFFEVENSIWCFLNIFVTSKWEWHKVFEMHQKWKKVHPILRLEGIEDVMEEKLQNDQNSDGFYGPTIVATSIKLNNLQGINLPNLW</sequence>
<evidence type="ECO:0000313" key="3">
    <source>
        <dbReference type="Proteomes" id="UP001281761"/>
    </source>
</evidence>
<dbReference type="EMBL" id="JARBJD010000066">
    <property type="protein sequence ID" value="KAK2955475.1"/>
    <property type="molecule type" value="Genomic_DNA"/>
</dbReference>
<feature type="region of interest" description="Disordered" evidence="1">
    <location>
        <begin position="258"/>
        <end position="279"/>
    </location>
</feature>
<proteinExistence type="predicted"/>
<keyword evidence="3" id="KW-1185">Reference proteome</keyword>
<reference evidence="2 3" key="1">
    <citation type="journal article" date="2022" name="bioRxiv">
        <title>Genomics of Preaxostyla Flagellates Illuminates Evolutionary Transitions and the Path Towards Mitochondrial Loss.</title>
        <authorList>
            <person name="Novak L.V.F."/>
            <person name="Treitli S.C."/>
            <person name="Pyrih J."/>
            <person name="Halakuc P."/>
            <person name="Pipaliya S.V."/>
            <person name="Vacek V."/>
            <person name="Brzon O."/>
            <person name="Soukal P."/>
            <person name="Eme L."/>
            <person name="Dacks J.B."/>
            <person name="Karnkowska A."/>
            <person name="Elias M."/>
            <person name="Hampl V."/>
        </authorList>
    </citation>
    <scope>NUCLEOTIDE SEQUENCE [LARGE SCALE GENOMIC DNA]</scope>
    <source>
        <strain evidence="2">NAU3</strain>
        <tissue evidence="2">Gut</tissue>
    </source>
</reference>
<accession>A0ABQ9XVI4</accession>
<dbReference type="Proteomes" id="UP001281761">
    <property type="component" value="Unassembled WGS sequence"/>
</dbReference>
<evidence type="ECO:0000313" key="2">
    <source>
        <dbReference type="EMBL" id="KAK2955475.1"/>
    </source>
</evidence>
<gene>
    <name evidence="2" type="ORF">BLNAU_9522</name>
</gene>
<protein>
    <submittedName>
        <fullName evidence="2">Uncharacterized protein</fullName>
    </submittedName>
</protein>
<name>A0ABQ9XVI4_9EUKA</name>
<evidence type="ECO:0000256" key="1">
    <source>
        <dbReference type="SAM" id="MobiDB-lite"/>
    </source>
</evidence>
<comment type="caution">
    <text evidence="2">The sequence shown here is derived from an EMBL/GenBank/DDBJ whole genome shotgun (WGS) entry which is preliminary data.</text>
</comment>
<organism evidence="2 3">
    <name type="scientific">Blattamonas nauphoetae</name>
    <dbReference type="NCBI Taxonomy" id="2049346"/>
    <lineage>
        <taxon>Eukaryota</taxon>
        <taxon>Metamonada</taxon>
        <taxon>Preaxostyla</taxon>
        <taxon>Oxymonadida</taxon>
        <taxon>Blattamonas</taxon>
    </lineage>
</organism>